<dbReference type="Pfam" id="PF00875">
    <property type="entry name" value="DNA_photolyase"/>
    <property type="match status" value="1"/>
</dbReference>
<evidence type="ECO:0000259" key="3">
    <source>
        <dbReference type="Pfam" id="PF12697"/>
    </source>
</evidence>
<dbReference type="PANTHER" id="PTHR47832:SF1">
    <property type="entry name" value="DNA PHOTOLYASE"/>
    <property type="match status" value="1"/>
</dbReference>
<dbReference type="EMBL" id="NBIV01000016">
    <property type="protein sequence ID" value="PXF48092.1"/>
    <property type="molecule type" value="Genomic_DNA"/>
</dbReference>
<dbReference type="InterPro" id="IPR006050">
    <property type="entry name" value="DNA_photolyase_N"/>
</dbReference>
<dbReference type="Gene3D" id="3.40.50.1820">
    <property type="entry name" value="alpha/beta hydrolase"/>
    <property type="match status" value="1"/>
</dbReference>
<dbReference type="InterPro" id="IPR029058">
    <property type="entry name" value="AB_hydrolase_fold"/>
</dbReference>
<dbReference type="SUPFAM" id="SSF52425">
    <property type="entry name" value="Cryptochrome/photolyase, N-terminal domain"/>
    <property type="match status" value="1"/>
</dbReference>
<dbReference type="Proteomes" id="UP000247409">
    <property type="component" value="Unassembled WGS sequence"/>
</dbReference>
<dbReference type="SUPFAM" id="SSF53474">
    <property type="entry name" value="alpha/beta-Hydrolases"/>
    <property type="match status" value="1"/>
</dbReference>
<dbReference type="AlphaFoldDB" id="A0A2V3J100"/>
<evidence type="ECO:0000259" key="2">
    <source>
        <dbReference type="Pfam" id="PF00875"/>
    </source>
</evidence>
<dbReference type="InterPro" id="IPR014729">
    <property type="entry name" value="Rossmann-like_a/b/a_fold"/>
</dbReference>
<dbReference type="Gene3D" id="3.40.50.620">
    <property type="entry name" value="HUPs"/>
    <property type="match status" value="1"/>
</dbReference>
<dbReference type="Pfam" id="PF12697">
    <property type="entry name" value="Abhydrolase_6"/>
    <property type="match status" value="1"/>
</dbReference>
<accession>A0A2V3J100</accession>
<name>A0A2V3J100_9FLOR</name>
<dbReference type="Gene3D" id="1.25.40.80">
    <property type="match status" value="1"/>
</dbReference>
<dbReference type="InterPro" id="IPR036155">
    <property type="entry name" value="Crypto/Photolyase_N_sf"/>
</dbReference>
<dbReference type="PANTHER" id="PTHR47832">
    <property type="entry name" value="DNA PHOTOLYASE"/>
    <property type="match status" value="1"/>
</dbReference>
<sequence length="642" mass="72690">MSELAFVNSFLGKPFHNNEQSQKRSRAMCMSASGEDIASKSPRRAVVWFRDGDLRTENHPGLEAAIRRMPEAVAPLLVCTPTTPLQTLEAAKRLQAELNERGSHLVLRFAEDEATGVVSFLKEYEADRVHVQMDVEHEAFSVVAEVQSQVQGITEVKTWRTGLWDCDTSEVWAELPDEFPKFRRWSKRLNSSTPSLPGDEQQPVYPGTGFTNQDFPLPDIARKVLEARGLSEERQQFDTEFEKDQAHVRAIKMNADMAQFGETALKAVLRSSDAYENPDIGRSLAEVLRQGALSPKRIHEVVCEYERSNGRRWWPFYRDGAKQILNLLEAKEFATLLARRDIALNRTVDGEHRAKFWKWKGYLMRYVEEGKEHAGNGKPPLLLVHGFGASSQHFRRSIRELKKRFHVYAVDLVGFGRSEKPPTQYTQDLWECMIWDFVERVIQRPVFVAGNSIGLCKGVCLINTAGKLEDIDSSQPTTPRKDSPFQQLMKNSVSARMLAAKFLLKSLQGRIDKTLKFVYPTNPEAADEQLSQEIRRNSMDFGAASVLASGLVLPPPRSLSQLLQKYEGPLLVFQGELDPLNNAKERANTIQNQYPQARVVRVDAGHCPHEEDAATFVKELGDWMDSASAMSEEKEGVLRRNC</sequence>
<keyword evidence="5" id="KW-1185">Reference proteome</keyword>
<dbReference type="STRING" id="448386.A0A2V3J100"/>
<feature type="domain" description="AB hydrolase-1" evidence="3">
    <location>
        <begin position="381"/>
        <end position="618"/>
    </location>
</feature>
<feature type="region of interest" description="Disordered" evidence="1">
    <location>
        <begin position="190"/>
        <end position="209"/>
    </location>
</feature>
<dbReference type="OrthoDB" id="408373at2759"/>
<evidence type="ECO:0000313" key="4">
    <source>
        <dbReference type="EMBL" id="PXF48092.1"/>
    </source>
</evidence>
<protein>
    <submittedName>
        <fullName evidence="4">Pheophytinase, chloroplastic</fullName>
    </submittedName>
</protein>
<gene>
    <name evidence="4" type="ORF">BWQ96_02044</name>
</gene>
<feature type="domain" description="Photolyase/cryptochrome alpha/beta" evidence="2">
    <location>
        <begin position="45"/>
        <end position="194"/>
    </location>
</feature>
<organism evidence="4 5">
    <name type="scientific">Gracilariopsis chorda</name>
    <dbReference type="NCBI Taxonomy" id="448386"/>
    <lineage>
        <taxon>Eukaryota</taxon>
        <taxon>Rhodophyta</taxon>
        <taxon>Florideophyceae</taxon>
        <taxon>Rhodymeniophycidae</taxon>
        <taxon>Gracilariales</taxon>
        <taxon>Gracilariaceae</taxon>
        <taxon>Gracilariopsis</taxon>
    </lineage>
</organism>
<reference evidence="4 5" key="1">
    <citation type="journal article" date="2018" name="Mol. Biol. Evol.">
        <title>Analysis of the draft genome of the red seaweed Gracilariopsis chorda provides insights into genome size evolution in Rhodophyta.</title>
        <authorList>
            <person name="Lee J."/>
            <person name="Yang E.C."/>
            <person name="Graf L."/>
            <person name="Yang J.H."/>
            <person name="Qiu H."/>
            <person name="Zel Zion U."/>
            <person name="Chan C.X."/>
            <person name="Stephens T.G."/>
            <person name="Weber A.P.M."/>
            <person name="Boo G.H."/>
            <person name="Boo S.M."/>
            <person name="Kim K.M."/>
            <person name="Shin Y."/>
            <person name="Jung M."/>
            <person name="Lee S.J."/>
            <person name="Yim H.S."/>
            <person name="Lee J.H."/>
            <person name="Bhattacharya D."/>
            <person name="Yoon H.S."/>
        </authorList>
    </citation>
    <scope>NUCLEOTIDE SEQUENCE [LARGE SCALE GENOMIC DNA]</scope>
    <source>
        <strain evidence="4 5">SKKU-2015</strain>
        <tissue evidence="4">Whole body</tissue>
    </source>
</reference>
<comment type="caution">
    <text evidence="4">The sequence shown here is derived from an EMBL/GenBank/DDBJ whole genome shotgun (WGS) entry which is preliminary data.</text>
</comment>
<evidence type="ECO:0000313" key="5">
    <source>
        <dbReference type="Proteomes" id="UP000247409"/>
    </source>
</evidence>
<dbReference type="InterPro" id="IPR000073">
    <property type="entry name" value="AB_hydrolase_1"/>
</dbReference>
<evidence type="ECO:0000256" key="1">
    <source>
        <dbReference type="SAM" id="MobiDB-lite"/>
    </source>
</evidence>
<proteinExistence type="predicted"/>